<evidence type="ECO:0000256" key="3">
    <source>
        <dbReference type="ARBA" id="ARBA00021495"/>
    </source>
</evidence>
<dbReference type="PROSITE" id="PS50110">
    <property type="entry name" value="RESPONSE_REGULATORY"/>
    <property type="match status" value="1"/>
</dbReference>
<feature type="domain" description="Response regulatory" evidence="12">
    <location>
        <begin position="583"/>
        <end position="699"/>
    </location>
</feature>
<dbReference type="EMBL" id="SHKX01000010">
    <property type="protein sequence ID" value="RZU47733.1"/>
    <property type="molecule type" value="Genomic_DNA"/>
</dbReference>
<keyword evidence="7" id="KW-0902">Two-component regulatory system</keyword>
<evidence type="ECO:0000259" key="12">
    <source>
        <dbReference type="PROSITE" id="PS50110"/>
    </source>
</evidence>
<evidence type="ECO:0000256" key="6">
    <source>
        <dbReference type="ARBA" id="ARBA00022777"/>
    </source>
</evidence>
<name>A0A4Q7ZCJ3_9GAMM</name>
<dbReference type="Gene3D" id="2.30.30.40">
    <property type="entry name" value="SH3 Domains"/>
    <property type="match status" value="1"/>
</dbReference>
<keyword evidence="16" id="KW-1185">Reference proteome</keyword>
<evidence type="ECO:0000259" key="13">
    <source>
        <dbReference type="PROSITE" id="PS50851"/>
    </source>
</evidence>
<gene>
    <name evidence="15" type="ORF">EV700_0700</name>
</gene>
<evidence type="ECO:0000256" key="5">
    <source>
        <dbReference type="ARBA" id="ARBA00022679"/>
    </source>
</evidence>
<dbReference type="SMART" id="SM00448">
    <property type="entry name" value="REC"/>
    <property type="match status" value="1"/>
</dbReference>
<dbReference type="InterPro" id="IPR008207">
    <property type="entry name" value="Sig_transdc_His_kin_Hpt_dom"/>
</dbReference>
<dbReference type="InterPro" id="IPR002545">
    <property type="entry name" value="CheW-lke_dom"/>
</dbReference>
<sequence length="700" mass="75885">MAEALNPEFMKQLVLMFQAELDEHMQVMTGELLRLESLPPGNDRDDCLNTLFRSAHNIKGAARGVDARDIERIAHGLESLLAAVRTMAYGSGARVVDLCLSALDGMKLSVESLEDPDSPAVNVSGLLQRLEHWQEEESPVVAPDPSASRIVTEPPVAAPADGSREPALTRIALHRLETVTALVEELMASRIEMEDQLQELQAQQGLYSPAGRLVKGLRGCGNRIGLMAGKLQDQIRLMRMMPVSTLLLPLARSVRDIAQELGKKVDYEVIGDDLEVDRPVLEGIKDPLVHLLRNAIDHGIEPPDERLAKGKPATGHITVTVKASGSRIQVIVRDDGRGISPGRIVEAALRKRLLTQEEAQGLTPEEAMDLIFRPGFSSHEIITHVSGRGVGLDVVLSVIRKMKGDVLVDSVEGKGAVFTLDLPLTLSVERGLVVRSGGGLYVIPSTAIVRVLELSSADLVEIGGGQAINFQGRAIPVCELALVLELAATAVADKPDKWLIVVVEKGWQRVAFLVEDILGEREIVIKRLRPPLLAVRNVIGGTLLGSGRILMVLNPADLVLSAVRGGARRTVGLNGHAEKTVPHVLVVDDSITTRSLEKSLLESQGYRVTTATDGSLAWEALQSAAFDLVVTDVEMPVMDGFELVRRIKSDERFSRIPVVMVTSLAGEADRWRGVAVGADAYVVKSRFESEALLKVINHLI</sequence>
<dbReference type="OrthoDB" id="9803176at2"/>
<dbReference type="PROSITE" id="PS50851">
    <property type="entry name" value="CHEW"/>
    <property type="match status" value="1"/>
</dbReference>
<dbReference type="InterPro" id="IPR036890">
    <property type="entry name" value="HATPase_C_sf"/>
</dbReference>
<feature type="domain" description="HPt" evidence="14">
    <location>
        <begin position="6"/>
        <end position="113"/>
    </location>
</feature>
<organism evidence="15 16">
    <name type="scientific">Fluviicoccus keumensis</name>
    <dbReference type="NCBI Taxonomy" id="1435465"/>
    <lineage>
        <taxon>Bacteria</taxon>
        <taxon>Pseudomonadati</taxon>
        <taxon>Pseudomonadota</taxon>
        <taxon>Gammaproteobacteria</taxon>
        <taxon>Moraxellales</taxon>
        <taxon>Moraxellaceae</taxon>
        <taxon>Fluviicoccus</taxon>
    </lineage>
</organism>
<dbReference type="PANTHER" id="PTHR43395:SF1">
    <property type="entry name" value="CHEMOTAXIS PROTEIN CHEA"/>
    <property type="match status" value="1"/>
</dbReference>
<dbReference type="PRINTS" id="PR00344">
    <property type="entry name" value="BCTRLSENSOR"/>
</dbReference>
<dbReference type="Gene3D" id="3.40.50.2300">
    <property type="match status" value="1"/>
</dbReference>
<feature type="domain" description="Histidine kinase" evidence="11">
    <location>
        <begin position="181"/>
        <end position="426"/>
    </location>
</feature>
<reference evidence="15 16" key="1">
    <citation type="submission" date="2019-02" db="EMBL/GenBank/DDBJ databases">
        <title>Genomic Encyclopedia of Type Strains, Phase IV (KMG-IV): sequencing the most valuable type-strain genomes for metagenomic binning, comparative biology and taxonomic classification.</title>
        <authorList>
            <person name="Goeker M."/>
        </authorList>
    </citation>
    <scope>NUCLEOTIDE SEQUENCE [LARGE SCALE GENOMIC DNA]</scope>
    <source>
        <strain evidence="15 16">DSM 105135</strain>
    </source>
</reference>
<dbReference type="InterPro" id="IPR011006">
    <property type="entry name" value="CheY-like_superfamily"/>
</dbReference>
<dbReference type="InterPro" id="IPR005467">
    <property type="entry name" value="His_kinase_dom"/>
</dbReference>
<dbReference type="SUPFAM" id="SSF47226">
    <property type="entry name" value="Histidine-containing phosphotransfer domain, HPT domain"/>
    <property type="match status" value="1"/>
</dbReference>
<dbReference type="GO" id="GO:0006935">
    <property type="term" value="P:chemotaxis"/>
    <property type="evidence" value="ECO:0007669"/>
    <property type="project" value="InterPro"/>
</dbReference>
<dbReference type="PROSITE" id="PS50109">
    <property type="entry name" value="HIS_KIN"/>
    <property type="match status" value="1"/>
</dbReference>
<dbReference type="GO" id="GO:0000155">
    <property type="term" value="F:phosphorelay sensor kinase activity"/>
    <property type="evidence" value="ECO:0007669"/>
    <property type="project" value="UniProtKB-ARBA"/>
</dbReference>
<dbReference type="CDD" id="cd00088">
    <property type="entry name" value="HPT"/>
    <property type="match status" value="1"/>
</dbReference>
<dbReference type="Gene3D" id="3.30.565.10">
    <property type="entry name" value="Histidine kinase-like ATPase, C-terminal domain"/>
    <property type="match status" value="1"/>
</dbReference>
<dbReference type="InterPro" id="IPR051315">
    <property type="entry name" value="Bact_Chemotaxis_CheA"/>
</dbReference>
<evidence type="ECO:0000259" key="11">
    <source>
        <dbReference type="PROSITE" id="PS50109"/>
    </source>
</evidence>
<protein>
    <recommendedName>
        <fullName evidence="3">Chemotaxis protein CheA</fullName>
        <ecNumber evidence="2">2.7.13.3</ecNumber>
    </recommendedName>
</protein>
<evidence type="ECO:0000256" key="2">
    <source>
        <dbReference type="ARBA" id="ARBA00012438"/>
    </source>
</evidence>
<dbReference type="Pfam" id="PF01584">
    <property type="entry name" value="CheW"/>
    <property type="match status" value="1"/>
</dbReference>
<dbReference type="SUPFAM" id="SSF50341">
    <property type="entry name" value="CheW-like"/>
    <property type="match status" value="1"/>
</dbReference>
<dbReference type="InterPro" id="IPR003594">
    <property type="entry name" value="HATPase_dom"/>
</dbReference>
<evidence type="ECO:0000256" key="1">
    <source>
        <dbReference type="ARBA" id="ARBA00000085"/>
    </source>
</evidence>
<evidence type="ECO:0000256" key="9">
    <source>
        <dbReference type="PROSITE-ProRule" id="PRU00110"/>
    </source>
</evidence>
<evidence type="ECO:0000256" key="8">
    <source>
        <dbReference type="ARBA" id="ARBA00035100"/>
    </source>
</evidence>
<dbReference type="Proteomes" id="UP000292423">
    <property type="component" value="Unassembled WGS sequence"/>
</dbReference>
<evidence type="ECO:0000259" key="14">
    <source>
        <dbReference type="PROSITE" id="PS50894"/>
    </source>
</evidence>
<comment type="caution">
    <text evidence="15">The sequence shown here is derived from an EMBL/GenBank/DDBJ whole genome shotgun (WGS) entry which is preliminary data.</text>
</comment>
<dbReference type="SMART" id="SM00387">
    <property type="entry name" value="HATPase_c"/>
    <property type="match status" value="1"/>
</dbReference>
<dbReference type="SMART" id="SM00073">
    <property type="entry name" value="HPT"/>
    <property type="match status" value="1"/>
</dbReference>
<dbReference type="RefSeq" id="WP_130410952.1">
    <property type="nucleotide sequence ID" value="NZ_SHKX01000010.1"/>
</dbReference>
<dbReference type="Pfam" id="PF00072">
    <property type="entry name" value="Response_reg"/>
    <property type="match status" value="1"/>
</dbReference>
<dbReference type="Gene3D" id="1.20.120.160">
    <property type="entry name" value="HPT domain"/>
    <property type="match status" value="1"/>
</dbReference>
<evidence type="ECO:0000313" key="15">
    <source>
        <dbReference type="EMBL" id="RZU47733.1"/>
    </source>
</evidence>
<comment type="catalytic activity">
    <reaction evidence="1">
        <text>ATP + protein L-histidine = ADP + protein N-phospho-L-histidine.</text>
        <dbReference type="EC" id="2.7.13.3"/>
    </reaction>
</comment>
<dbReference type="InterPro" id="IPR036061">
    <property type="entry name" value="CheW-like_dom_sf"/>
</dbReference>
<comment type="function">
    <text evidence="8">Involved in the transmission of sensory signals from the chemoreceptors to the flagellar motors. CheA is autophosphorylated; it can transfer its phosphate group to either CheB or CheY.</text>
</comment>
<accession>A0A4Q7ZCJ3</accession>
<dbReference type="PANTHER" id="PTHR43395">
    <property type="entry name" value="SENSOR HISTIDINE KINASE CHEA"/>
    <property type="match status" value="1"/>
</dbReference>
<dbReference type="AlphaFoldDB" id="A0A4Q7ZCJ3"/>
<evidence type="ECO:0000256" key="10">
    <source>
        <dbReference type="PROSITE-ProRule" id="PRU00169"/>
    </source>
</evidence>
<dbReference type="InterPro" id="IPR001789">
    <property type="entry name" value="Sig_transdc_resp-reg_receiver"/>
</dbReference>
<evidence type="ECO:0000256" key="7">
    <source>
        <dbReference type="ARBA" id="ARBA00023012"/>
    </source>
</evidence>
<dbReference type="EC" id="2.7.13.3" evidence="2"/>
<dbReference type="InterPro" id="IPR036641">
    <property type="entry name" value="HPT_dom_sf"/>
</dbReference>
<dbReference type="PROSITE" id="PS50894">
    <property type="entry name" value="HPT"/>
    <property type="match status" value="1"/>
</dbReference>
<evidence type="ECO:0000256" key="4">
    <source>
        <dbReference type="ARBA" id="ARBA00022553"/>
    </source>
</evidence>
<keyword evidence="6 15" id="KW-0418">Kinase</keyword>
<feature type="modified residue" description="4-aspartylphosphate" evidence="10">
    <location>
        <position position="632"/>
    </location>
</feature>
<dbReference type="Pfam" id="PF02518">
    <property type="entry name" value="HATPase_c"/>
    <property type="match status" value="1"/>
</dbReference>
<evidence type="ECO:0000313" key="16">
    <source>
        <dbReference type="Proteomes" id="UP000292423"/>
    </source>
</evidence>
<dbReference type="Pfam" id="PF01627">
    <property type="entry name" value="Hpt"/>
    <property type="match status" value="1"/>
</dbReference>
<dbReference type="InterPro" id="IPR004358">
    <property type="entry name" value="Sig_transdc_His_kin-like_C"/>
</dbReference>
<keyword evidence="5" id="KW-0808">Transferase</keyword>
<feature type="modified residue" description="Phosphohistidine" evidence="9">
    <location>
        <position position="56"/>
    </location>
</feature>
<dbReference type="SUPFAM" id="SSF52172">
    <property type="entry name" value="CheY-like"/>
    <property type="match status" value="1"/>
</dbReference>
<keyword evidence="4 10" id="KW-0597">Phosphoprotein</keyword>
<dbReference type="SMART" id="SM00260">
    <property type="entry name" value="CheW"/>
    <property type="match status" value="1"/>
</dbReference>
<dbReference type="FunFam" id="3.30.565.10:FF:000016">
    <property type="entry name" value="Chemotaxis protein CheA, putative"/>
    <property type="match status" value="1"/>
</dbReference>
<feature type="domain" description="CheW-like" evidence="13">
    <location>
        <begin position="428"/>
        <end position="564"/>
    </location>
</feature>
<dbReference type="SUPFAM" id="SSF55874">
    <property type="entry name" value="ATPase domain of HSP90 chaperone/DNA topoisomerase II/histidine kinase"/>
    <property type="match status" value="1"/>
</dbReference>
<proteinExistence type="predicted"/>